<dbReference type="PANTHER" id="PTHR33451">
    <property type="entry name" value="MALATE-2H(+)/NA(+)-LACTATE ANTIPORTER"/>
    <property type="match status" value="1"/>
</dbReference>
<feature type="transmembrane region" description="Helical" evidence="9">
    <location>
        <begin position="98"/>
        <end position="118"/>
    </location>
</feature>
<feature type="transmembrane region" description="Helical" evidence="9">
    <location>
        <begin position="405"/>
        <end position="424"/>
    </location>
</feature>
<keyword evidence="2" id="KW-0813">Transport</keyword>
<dbReference type="Pfam" id="PF03553">
    <property type="entry name" value="Na_H_antiporter"/>
    <property type="match status" value="1"/>
</dbReference>
<comment type="similarity">
    <text evidence="8">Belongs to the NhaC Na(+)/H(+) (TC 2.A.35) antiporter family.</text>
</comment>
<dbReference type="InterPro" id="IPR018461">
    <property type="entry name" value="Na/H_Antiport_NhaC-like_C"/>
</dbReference>
<proteinExistence type="inferred from homology"/>
<reference evidence="11" key="1">
    <citation type="submission" date="2023-03" db="EMBL/GenBank/DDBJ databases">
        <title>Mesosutterella sp. nov. isolated from porcine feces.</title>
        <authorList>
            <person name="Yu S."/>
        </authorList>
    </citation>
    <scope>NUCLEOTIDE SEQUENCE</scope>
    <source>
        <strain evidence="11">AGMB02718</strain>
    </source>
</reference>
<evidence type="ECO:0000256" key="4">
    <source>
        <dbReference type="ARBA" id="ARBA00022475"/>
    </source>
</evidence>
<dbReference type="EMBL" id="JAKZJU020000001">
    <property type="protein sequence ID" value="MDL2060249.1"/>
    <property type="molecule type" value="Genomic_DNA"/>
</dbReference>
<feature type="transmembrane region" description="Helical" evidence="9">
    <location>
        <begin position="158"/>
        <end position="177"/>
    </location>
</feature>
<feature type="transmembrane region" description="Helical" evidence="9">
    <location>
        <begin position="184"/>
        <end position="204"/>
    </location>
</feature>
<dbReference type="InterPro" id="IPR052180">
    <property type="entry name" value="NhaC_Na-H+_Antiporter"/>
</dbReference>
<keyword evidence="5 9" id="KW-0812">Transmembrane</keyword>
<feature type="transmembrane region" description="Helical" evidence="9">
    <location>
        <begin position="130"/>
        <end position="152"/>
    </location>
</feature>
<evidence type="ECO:0000313" key="12">
    <source>
        <dbReference type="Proteomes" id="UP001165481"/>
    </source>
</evidence>
<protein>
    <submittedName>
        <fullName evidence="11">Na+/H+ antiporter NhaC family protein</fullName>
    </submittedName>
</protein>
<keyword evidence="6 9" id="KW-1133">Transmembrane helix</keyword>
<dbReference type="Proteomes" id="UP001165481">
    <property type="component" value="Unassembled WGS sequence"/>
</dbReference>
<keyword evidence="12" id="KW-1185">Reference proteome</keyword>
<feature type="transmembrane region" description="Helical" evidence="9">
    <location>
        <begin position="381"/>
        <end position="399"/>
    </location>
</feature>
<evidence type="ECO:0000256" key="8">
    <source>
        <dbReference type="ARBA" id="ARBA00038435"/>
    </source>
</evidence>
<dbReference type="PANTHER" id="PTHR33451:SF3">
    <property type="entry name" value="MALATE-2H(+)_NA(+)-LACTATE ANTIPORTER"/>
    <property type="match status" value="1"/>
</dbReference>
<name>A0ABT7IPE7_9BURK</name>
<comment type="subcellular location">
    <subcellularLocation>
        <location evidence="1">Cell membrane</location>
        <topology evidence="1">Multi-pass membrane protein</topology>
    </subcellularLocation>
</comment>
<feature type="transmembrane region" description="Helical" evidence="9">
    <location>
        <begin position="216"/>
        <end position="238"/>
    </location>
</feature>
<evidence type="ECO:0000256" key="7">
    <source>
        <dbReference type="ARBA" id="ARBA00023136"/>
    </source>
</evidence>
<keyword evidence="4" id="KW-1003">Cell membrane</keyword>
<feature type="transmembrane region" description="Helical" evidence="9">
    <location>
        <begin position="299"/>
        <end position="319"/>
    </location>
</feature>
<evidence type="ECO:0000256" key="2">
    <source>
        <dbReference type="ARBA" id="ARBA00022448"/>
    </source>
</evidence>
<feature type="transmembrane region" description="Helical" evidence="9">
    <location>
        <begin position="339"/>
        <end position="360"/>
    </location>
</feature>
<evidence type="ECO:0000256" key="6">
    <source>
        <dbReference type="ARBA" id="ARBA00022989"/>
    </source>
</evidence>
<accession>A0ABT7IPE7</accession>
<dbReference type="RefSeq" id="WP_243376743.1">
    <property type="nucleotide sequence ID" value="NZ_JAKZJU020000001.1"/>
</dbReference>
<evidence type="ECO:0000256" key="1">
    <source>
        <dbReference type="ARBA" id="ARBA00004651"/>
    </source>
</evidence>
<evidence type="ECO:0000256" key="9">
    <source>
        <dbReference type="SAM" id="Phobius"/>
    </source>
</evidence>
<comment type="caution">
    <text evidence="11">The sequence shown here is derived from an EMBL/GenBank/DDBJ whole genome shotgun (WGS) entry which is preliminary data.</text>
</comment>
<evidence type="ECO:0000313" key="11">
    <source>
        <dbReference type="EMBL" id="MDL2060249.1"/>
    </source>
</evidence>
<keyword evidence="7 9" id="KW-0472">Membrane</keyword>
<feature type="transmembrane region" description="Helical" evidence="9">
    <location>
        <begin position="61"/>
        <end position="86"/>
    </location>
</feature>
<sequence length="429" mass="45181">MKNLVLLTFCLILALFLVLQGPLLGALFLGFLLFSGYALLQGHTPARILAMAWSSIWKVRLLFIVFMLIGMLTGAWRASGTIAYLVSLFSQMIHPAGFLPLAFLANCAVSFLLGSSFATAATMGVVSMNIGLSLGVPPLFTGGAILSGVYFGDRMSPVSTSAMLVCALTGTNIYRNIRSMARSAFAPFLLACAAYLALGLRGSAGGLPAETGLSGLASLYSFSPWLLLPALSILACSFLKVPVRWNMAVSIALASALALWQQGMAPSDLLRSLILGFRSPVPALSSLADGGGMVSMLKVAAIVCLSSSYAGIFEATGLLDGLKGKFEKLAARRGSAPAFAAAGLFSSLIACNQTFAIILTHQFCSRFGLSREKFALALEDSAVILSPLVPWSIACAVVLDATGSQAGAVLFAFYLYLIPLWNLWRGRGL</sequence>
<organism evidence="11 12">
    <name type="scientific">Mesosutterella faecium</name>
    <dbReference type="NCBI Taxonomy" id="2925194"/>
    <lineage>
        <taxon>Bacteria</taxon>
        <taxon>Pseudomonadati</taxon>
        <taxon>Pseudomonadota</taxon>
        <taxon>Betaproteobacteria</taxon>
        <taxon>Burkholderiales</taxon>
        <taxon>Sutterellaceae</taxon>
        <taxon>Mesosutterella</taxon>
    </lineage>
</organism>
<keyword evidence="3" id="KW-0050">Antiport</keyword>
<evidence type="ECO:0000256" key="5">
    <source>
        <dbReference type="ARBA" id="ARBA00022692"/>
    </source>
</evidence>
<feature type="domain" description="Na+/H+ antiporter NhaC-like C-terminal" evidence="10">
    <location>
        <begin position="148"/>
        <end position="402"/>
    </location>
</feature>
<evidence type="ECO:0000259" key="10">
    <source>
        <dbReference type="Pfam" id="PF03553"/>
    </source>
</evidence>
<evidence type="ECO:0000256" key="3">
    <source>
        <dbReference type="ARBA" id="ARBA00022449"/>
    </source>
</evidence>
<gene>
    <name evidence="11" type="ORF">MUN46_009910</name>
</gene>